<feature type="transmembrane region" description="Helical" evidence="1">
    <location>
        <begin position="7"/>
        <end position="25"/>
    </location>
</feature>
<name>A0A317CV04_9GAMM</name>
<organism evidence="2 3">
    <name type="scientific">Leucothrix pacifica</name>
    <dbReference type="NCBI Taxonomy" id="1247513"/>
    <lineage>
        <taxon>Bacteria</taxon>
        <taxon>Pseudomonadati</taxon>
        <taxon>Pseudomonadota</taxon>
        <taxon>Gammaproteobacteria</taxon>
        <taxon>Thiotrichales</taxon>
        <taxon>Thiotrichaceae</taxon>
        <taxon>Leucothrix</taxon>
    </lineage>
</organism>
<dbReference type="EMBL" id="QGKM01000004">
    <property type="protein sequence ID" value="PWR00331.1"/>
    <property type="molecule type" value="Genomic_DNA"/>
</dbReference>
<keyword evidence="1" id="KW-1133">Transmembrane helix</keyword>
<keyword evidence="3" id="KW-1185">Reference proteome</keyword>
<keyword evidence="1" id="KW-0812">Transmembrane</keyword>
<protein>
    <recommendedName>
        <fullName evidence="4">5-bromo-4-chloroindolyl phosphate hydrolysis protein</fullName>
    </recommendedName>
</protein>
<comment type="caution">
    <text evidence="2">The sequence shown here is derived from an EMBL/GenBank/DDBJ whole genome shotgun (WGS) entry which is preliminary data.</text>
</comment>
<evidence type="ECO:0000256" key="1">
    <source>
        <dbReference type="SAM" id="Phobius"/>
    </source>
</evidence>
<evidence type="ECO:0000313" key="2">
    <source>
        <dbReference type="EMBL" id="PWR00331.1"/>
    </source>
</evidence>
<gene>
    <name evidence="2" type="ORF">DKW60_01895</name>
</gene>
<dbReference type="RefSeq" id="WP_109835976.1">
    <property type="nucleotide sequence ID" value="NZ_QGKM01000004.1"/>
</dbReference>
<reference evidence="2 3" key="1">
    <citation type="submission" date="2018-05" db="EMBL/GenBank/DDBJ databases">
        <title>Leucothrix arctica sp. nov., isolated from Arctic seawater.</title>
        <authorList>
            <person name="Choi A."/>
            <person name="Baek K."/>
        </authorList>
    </citation>
    <scope>NUCLEOTIDE SEQUENCE [LARGE SCALE GENOMIC DNA]</scope>
    <source>
        <strain evidence="2 3">JCM 18388</strain>
    </source>
</reference>
<feature type="transmembrane region" description="Helical" evidence="1">
    <location>
        <begin position="31"/>
        <end position="49"/>
    </location>
</feature>
<evidence type="ECO:0008006" key="4">
    <source>
        <dbReference type="Google" id="ProtNLM"/>
    </source>
</evidence>
<sequence length="237" mass="27024">MIKRYTLIAAILSLILLLAFFWWFQGNLLATGIYAVISVISILTVPLFYRFAGYSDVDDEEWLEEREAREHEEMRARLMTIKSELSDLGLKEGVRQTEVLTAIIDDYHSVVETRFYGKANVPTTYLSAARTVQKHAIQNLADVVATGHSISTLSHTYRQADQVENNEQQKRHDKQTVLQDEQEARLNGFLEENNQLFHSLTETAVEIANIRSFSDYERTDALARLVALAEIANNSGR</sequence>
<dbReference type="OrthoDB" id="5623606at2"/>
<keyword evidence="1" id="KW-0472">Membrane</keyword>
<evidence type="ECO:0000313" key="3">
    <source>
        <dbReference type="Proteomes" id="UP000245539"/>
    </source>
</evidence>
<dbReference type="AlphaFoldDB" id="A0A317CV04"/>
<accession>A0A317CV04</accession>
<proteinExistence type="predicted"/>
<dbReference type="Proteomes" id="UP000245539">
    <property type="component" value="Unassembled WGS sequence"/>
</dbReference>